<reference evidence="1 2" key="1">
    <citation type="submission" date="2024-09" db="EMBL/GenBank/DDBJ databases">
        <authorList>
            <person name="Makale K.P.P."/>
            <person name="Makhzoum A."/>
            <person name="Rantong G."/>
            <person name="Rahube T.O."/>
        </authorList>
    </citation>
    <scope>NUCLEOTIDE SEQUENCE [LARGE SCALE GENOMIC DNA]</scope>
    <source>
        <strain evidence="1 2">KM_D13</strain>
    </source>
</reference>
<sequence>MSDIGLSMQGPVSRLGLTGYLSPDGEFFPCKYYTHSSFSEVMYAHAASKDKEIRRHRKLLERTEDFVRRIGYIAMGSKGPGYRGHGHVRFPASNHRCEADEYVAKITDKQIKWLRSHYHELDENQQMWVMLELGDSEAFRNIGEQECPACGGSGFSGIGALFGNGYDAVCDHCGGYRKVSSQDGGEQE</sequence>
<gene>
    <name evidence="1" type="ORF">ACEU3E_02255</name>
</gene>
<evidence type="ECO:0000313" key="1">
    <source>
        <dbReference type="EMBL" id="MFB0840982.1"/>
    </source>
</evidence>
<dbReference type="RefSeq" id="WP_373948321.1">
    <property type="nucleotide sequence ID" value="NZ_JBHDLN010000001.1"/>
</dbReference>
<evidence type="ECO:0000313" key="2">
    <source>
        <dbReference type="Proteomes" id="UP001575622"/>
    </source>
</evidence>
<proteinExistence type="predicted"/>
<name>A0ABV4UT31_9BACL</name>
<comment type="caution">
    <text evidence="1">The sequence shown here is derived from an EMBL/GenBank/DDBJ whole genome shotgun (WGS) entry which is preliminary data.</text>
</comment>
<dbReference type="EMBL" id="JBHDLN010000001">
    <property type="protein sequence ID" value="MFB0840982.1"/>
    <property type="molecule type" value="Genomic_DNA"/>
</dbReference>
<organism evidence="1 2">
    <name type="scientific">Paenibacillus oleatilyticus</name>
    <dbReference type="NCBI Taxonomy" id="2594886"/>
    <lineage>
        <taxon>Bacteria</taxon>
        <taxon>Bacillati</taxon>
        <taxon>Bacillota</taxon>
        <taxon>Bacilli</taxon>
        <taxon>Bacillales</taxon>
        <taxon>Paenibacillaceae</taxon>
        <taxon>Paenibacillus</taxon>
    </lineage>
</organism>
<accession>A0ABV4UT31</accession>
<keyword evidence="2" id="KW-1185">Reference proteome</keyword>
<protein>
    <submittedName>
        <fullName evidence="1">Uncharacterized protein</fullName>
    </submittedName>
</protein>
<dbReference type="Proteomes" id="UP001575622">
    <property type="component" value="Unassembled WGS sequence"/>
</dbReference>